<dbReference type="Gene3D" id="3.30.420.10">
    <property type="entry name" value="Ribonuclease H-like superfamily/Ribonuclease H"/>
    <property type="match status" value="1"/>
</dbReference>
<comment type="caution">
    <text evidence="2">The sequence shown here is derived from an EMBL/GenBank/DDBJ whole genome shotgun (WGS) entry which is preliminary data.</text>
</comment>
<dbReference type="EMBL" id="JBBPBK010000014">
    <property type="protein sequence ID" value="KAK9271069.1"/>
    <property type="molecule type" value="Genomic_DNA"/>
</dbReference>
<evidence type="ECO:0000313" key="3">
    <source>
        <dbReference type="Proteomes" id="UP001415857"/>
    </source>
</evidence>
<dbReference type="Proteomes" id="UP001415857">
    <property type="component" value="Unassembled WGS sequence"/>
</dbReference>
<dbReference type="InterPro" id="IPR036397">
    <property type="entry name" value="RNaseH_sf"/>
</dbReference>
<evidence type="ECO:0000313" key="2">
    <source>
        <dbReference type="EMBL" id="KAK9271069.1"/>
    </source>
</evidence>
<reference evidence="2 3" key="1">
    <citation type="journal article" date="2024" name="Plant J.">
        <title>Genome sequences and population genomics reveal climatic adaptation and genomic divergence between two closely related sweetgum species.</title>
        <authorList>
            <person name="Xu W.Q."/>
            <person name="Ren C.Q."/>
            <person name="Zhang X.Y."/>
            <person name="Comes H.P."/>
            <person name="Liu X.H."/>
            <person name="Li Y.G."/>
            <person name="Kettle C.J."/>
            <person name="Jalonen R."/>
            <person name="Gaisberger H."/>
            <person name="Ma Y.Z."/>
            <person name="Qiu Y.X."/>
        </authorList>
    </citation>
    <scope>NUCLEOTIDE SEQUENCE [LARGE SCALE GENOMIC DNA]</scope>
    <source>
        <strain evidence="2">Hangzhou</strain>
    </source>
</reference>
<dbReference type="GO" id="GO:0003676">
    <property type="term" value="F:nucleic acid binding"/>
    <property type="evidence" value="ECO:0007669"/>
    <property type="project" value="InterPro"/>
</dbReference>
<evidence type="ECO:0000259" key="1">
    <source>
        <dbReference type="Pfam" id="PF13456"/>
    </source>
</evidence>
<gene>
    <name evidence="2" type="ORF">L1049_026658</name>
</gene>
<proteinExistence type="predicted"/>
<dbReference type="AlphaFoldDB" id="A0AAP0NHE5"/>
<keyword evidence="3" id="KW-1185">Reference proteome</keyword>
<name>A0AAP0NHE5_LIQFO</name>
<dbReference type="InterPro" id="IPR002156">
    <property type="entry name" value="RNaseH_domain"/>
</dbReference>
<organism evidence="2 3">
    <name type="scientific">Liquidambar formosana</name>
    <name type="common">Formosan gum</name>
    <dbReference type="NCBI Taxonomy" id="63359"/>
    <lineage>
        <taxon>Eukaryota</taxon>
        <taxon>Viridiplantae</taxon>
        <taxon>Streptophyta</taxon>
        <taxon>Embryophyta</taxon>
        <taxon>Tracheophyta</taxon>
        <taxon>Spermatophyta</taxon>
        <taxon>Magnoliopsida</taxon>
        <taxon>eudicotyledons</taxon>
        <taxon>Gunneridae</taxon>
        <taxon>Pentapetalae</taxon>
        <taxon>Saxifragales</taxon>
        <taxon>Altingiaceae</taxon>
        <taxon>Liquidambar</taxon>
    </lineage>
</organism>
<dbReference type="GO" id="GO:0004523">
    <property type="term" value="F:RNA-DNA hybrid ribonuclease activity"/>
    <property type="evidence" value="ECO:0007669"/>
    <property type="project" value="InterPro"/>
</dbReference>
<protein>
    <recommendedName>
        <fullName evidence="1">RNase H type-1 domain-containing protein</fullName>
    </recommendedName>
</protein>
<accession>A0AAP0NHE5</accession>
<sequence length="86" mass="9335">MNIDGAWNPKNRNEGIGIVVRDVKGAFLAGMAKRWPNMTSAQIVEVAAVRGGIQFCSDIGSEGFKEVQELFSDAGYTRTGELCQIL</sequence>
<dbReference type="Pfam" id="PF13456">
    <property type="entry name" value="RVT_3"/>
    <property type="match status" value="1"/>
</dbReference>
<feature type="domain" description="RNase H type-1" evidence="1">
    <location>
        <begin position="2"/>
        <end position="60"/>
    </location>
</feature>